<gene>
    <name evidence="1" type="ORF">UV26_C0016G0009</name>
</gene>
<dbReference type="STRING" id="1619142.UV26_C0016G0009"/>
<reference evidence="1 2" key="1">
    <citation type="journal article" date="2015" name="Nature">
        <title>rRNA introns, odd ribosomes, and small enigmatic genomes across a large radiation of phyla.</title>
        <authorList>
            <person name="Brown C.T."/>
            <person name="Hug L.A."/>
            <person name="Thomas B.C."/>
            <person name="Sharon I."/>
            <person name="Castelle C.J."/>
            <person name="Singh A."/>
            <person name="Wilkins M.J."/>
            <person name="Williams K.H."/>
            <person name="Banfield J.F."/>
        </authorList>
    </citation>
    <scope>NUCLEOTIDE SEQUENCE [LARGE SCALE GENOMIC DNA]</scope>
</reference>
<sequence length="111" mass="12633">MMNTKDKKIEDIVRSLTIAQLDALNSIINNEKIILSSREVLAGCTQIDRRQMSPLSTLSKGDRPLIKKVGKLSIRDGLLWRFNNVEWDKAEVKGLVNVMVEELKEGGYFKE</sequence>
<name>A0A0G1AFP0_UNCKA</name>
<dbReference type="AlphaFoldDB" id="A0A0G1AFP0"/>
<protein>
    <submittedName>
        <fullName evidence="1">Uncharacterized protein</fullName>
    </submittedName>
</protein>
<dbReference type="Proteomes" id="UP000034678">
    <property type="component" value="Unassembled WGS sequence"/>
</dbReference>
<evidence type="ECO:0000313" key="1">
    <source>
        <dbReference type="EMBL" id="KKS59754.1"/>
    </source>
</evidence>
<comment type="caution">
    <text evidence="1">The sequence shown here is derived from an EMBL/GenBank/DDBJ whole genome shotgun (WGS) entry which is preliminary data.</text>
</comment>
<dbReference type="EMBL" id="LCDU01000016">
    <property type="protein sequence ID" value="KKS59754.1"/>
    <property type="molecule type" value="Genomic_DNA"/>
</dbReference>
<evidence type="ECO:0000313" key="2">
    <source>
        <dbReference type="Proteomes" id="UP000034678"/>
    </source>
</evidence>
<proteinExistence type="predicted"/>
<accession>A0A0G1AFP0</accession>
<organism evidence="1 2">
    <name type="scientific">candidate division WWE3 bacterium GW2011_GWF2_42_42</name>
    <dbReference type="NCBI Taxonomy" id="1619142"/>
    <lineage>
        <taxon>Bacteria</taxon>
        <taxon>Katanobacteria</taxon>
    </lineage>
</organism>